<dbReference type="Pfam" id="PF00440">
    <property type="entry name" value="TetR_N"/>
    <property type="match status" value="1"/>
</dbReference>
<accession>A0A8I0DTP2</accession>
<dbReference type="EMBL" id="JACOOX010000002">
    <property type="protein sequence ID" value="MBC5662170.1"/>
    <property type="molecule type" value="Genomic_DNA"/>
</dbReference>
<keyword evidence="1 2" id="KW-0238">DNA-binding</keyword>
<dbReference type="RefSeq" id="WP_186847442.1">
    <property type="nucleotide sequence ID" value="NZ_JACOOX010000002.1"/>
</dbReference>
<evidence type="ECO:0000256" key="2">
    <source>
        <dbReference type="PROSITE-ProRule" id="PRU00335"/>
    </source>
</evidence>
<name>A0A8I0DTP2_9FIRM</name>
<dbReference type="SUPFAM" id="SSF46689">
    <property type="entry name" value="Homeodomain-like"/>
    <property type="match status" value="1"/>
</dbReference>
<feature type="domain" description="HTH tetR-type" evidence="3">
    <location>
        <begin position="6"/>
        <end position="66"/>
    </location>
</feature>
<proteinExistence type="predicted"/>
<keyword evidence="5" id="KW-1185">Reference proteome</keyword>
<feature type="DNA-binding region" description="H-T-H motif" evidence="2">
    <location>
        <begin position="29"/>
        <end position="48"/>
    </location>
</feature>
<evidence type="ECO:0000313" key="4">
    <source>
        <dbReference type="EMBL" id="MBC5662170.1"/>
    </source>
</evidence>
<dbReference type="AlphaFoldDB" id="A0A8I0DTP2"/>
<evidence type="ECO:0000313" key="5">
    <source>
        <dbReference type="Proteomes" id="UP000615234"/>
    </source>
</evidence>
<gene>
    <name evidence="4" type="ORF">H8S09_04560</name>
</gene>
<dbReference type="GO" id="GO:0003677">
    <property type="term" value="F:DNA binding"/>
    <property type="evidence" value="ECO:0007669"/>
    <property type="project" value="UniProtKB-UniRule"/>
</dbReference>
<comment type="caution">
    <text evidence="4">The sequence shown here is derived from an EMBL/GenBank/DDBJ whole genome shotgun (WGS) entry which is preliminary data.</text>
</comment>
<protein>
    <submittedName>
        <fullName evidence="4">TetR/AcrR family transcriptional regulator</fullName>
    </submittedName>
</protein>
<dbReference type="Gene3D" id="1.10.357.10">
    <property type="entry name" value="Tetracycline Repressor, domain 2"/>
    <property type="match status" value="1"/>
</dbReference>
<evidence type="ECO:0000256" key="1">
    <source>
        <dbReference type="ARBA" id="ARBA00023125"/>
    </source>
</evidence>
<reference evidence="4 5" key="1">
    <citation type="submission" date="2020-08" db="EMBL/GenBank/DDBJ databases">
        <title>Genome public.</title>
        <authorList>
            <person name="Liu C."/>
            <person name="Sun Q."/>
        </authorList>
    </citation>
    <scope>NUCLEOTIDE SEQUENCE [LARGE SCALE GENOMIC DNA]</scope>
    <source>
        <strain evidence="4 5">NSJ-10</strain>
    </source>
</reference>
<dbReference type="Proteomes" id="UP000615234">
    <property type="component" value="Unassembled WGS sequence"/>
</dbReference>
<dbReference type="InterPro" id="IPR009057">
    <property type="entry name" value="Homeodomain-like_sf"/>
</dbReference>
<organism evidence="4 5">
    <name type="scientific">Coprococcus hominis</name>
    <name type="common">ex Liu et al. 2022</name>
    <dbReference type="NCBI Taxonomy" id="2763039"/>
    <lineage>
        <taxon>Bacteria</taxon>
        <taxon>Bacillati</taxon>
        <taxon>Bacillota</taxon>
        <taxon>Clostridia</taxon>
        <taxon>Lachnospirales</taxon>
        <taxon>Lachnospiraceae</taxon>
        <taxon>Coprococcus</taxon>
    </lineage>
</organism>
<evidence type="ECO:0000259" key="3">
    <source>
        <dbReference type="PROSITE" id="PS50977"/>
    </source>
</evidence>
<dbReference type="PROSITE" id="PS50977">
    <property type="entry name" value="HTH_TETR_2"/>
    <property type="match status" value="1"/>
</dbReference>
<dbReference type="PRINTS" id="PR00455">
    <property type="entry name" value="HTHTETR"/>
</dbReference>
<dbReference type="InterPro" id="IPR001647">
    <property type="entry name" value="HTH_TetR"/>
</dbReference>
<sequence>MRKESEGVTENLLDSARKEFLQYGFHDASLRRISADSGVSTNSIYTRFGDKNGLFTAIVKEAADELMAIYSDSIKKAGEATDISRAEDAGDEGTDLVLEYIYRHQEEFKLIFCCSAGTEYETYFDRLAAKEEYYYKQFAKRFSDDGHPIDDFFIHVYCRNGWQYVYELITHDKSYEEAKEFMANVRAFNYAGWQAVIGMKF</sequence>